<dbReference type="InterPro" id="IPR050707">
    <property type="entry name" value="HTH_MetabolicPath_Reg"/>
</dbReference>
<dbReference type="Proteomes" id="UP001597182">
    <property type="component" value="Unassembled WGS sequence"/>
</dbReference>
<keyword evidence="7" id="KW-1185">Reference proteome</keyword>
<dbReference type="SUPFAM" id="SSF46785">
    <property type="entry name" value="Winged helix' DNA-binding domain"/>
    <property type="match status" value="1"/>
</dbReference>
<dbReference type="InterPro" id="IPR014757">
    <property type="entry name" value="Tscrpt_reg_IclR_C"/>
</dbReference>
<evidence type="ECO:0000259" key="5">
    <source>
        <dbReference type="PROSITE" id="PS51078"/>
    </source>
</evidence>
<dbReference type="Gene3D" id="1.10.10.10">
    <property type="entry name" value="Winged helix-like DNA-binding domain superfamily/Winged helix DNA-binding domain"/>
    <property type="match status" value="1"/>
</dbReference>
<gene>
    <name evidence="6" type="ORF">ACFQ34_33645</name>
</gene>
<dbReference type="SMART" id="SM00346">
    <property type="entry name" value="HTH_ICLR"/>
    <property type="match status" value="1"/>
</dbReference>
<dbReference type="RefSeq" id="WP_379653455.1">
    <property type="nucleotide sequence ID" value="NZ_JBHTMB010000370.1"/>
</dbReference>
<evidence type="ECO:0000259" key="4">
    <source>
        <dbReference type="PROSITE" id="PS51077"/>
    </source>
</evidence>
<protein>
    <submittedName>
        <fullName evidence="6">IclR family transcriptional regulator</fullName>
    </submittedName>
</protein>
<dbReference type="PANTHER" id="PTHR30136">
    <property type="entry name" value="HELIX-TURN-HELIX TRANSCRIPTIONAL REGULATOR, ICLR FAMILY"/>
    <property type="match status" value="1"/>
</dbReference>
<evidence type="ECO:0000256" key="1">
    <source>
        <dbReference type="ARBA" id="ARBA00023015"/>
    </source>
</evidence>
<dbReference type="PROSITE" id="PS51077">
    <property type="entry name" value="HTH_ICLR"/>
    <property type="match status" value="1"/>
</dbReference>
<dbReference type="Pfam" id="PF09339">
    <property type="entry name" value="HTH_IclR"/>
    <property type="match status" value="1"/>
</dbReference>
<evidence type="ECO:0000256" key="3">
    <source>
        <dbReference type="ARBA" id="ARBA00023163"/>
    </source>
</evidence>
<keyword evidence="2" id="KW-0238">DNA-binding</keyword>
<dbReference type="SUPFAM" id="SSF55781">
    <property type="entry name" value="GAF domain-like"/>
    <property type="match status" value="1"/>
</dbReference>
<feature type="domain" description="HTH iclR-type" evidence="4">
    <location>
        <begin position="1"/>
        <end position="53"/>
    </location>
</feature>
<feature type="domain" description="IclR-ED" evidence="5">
    <location>
        <begin position="54"/>
        <end position="229"/>
    </location>
</feature>
<dbReference type="InterPro" id="IPR029016">
    <property type="entry name" value="GAF-like_dom_sf"/>
</dbReference>
<dbReference type="Gene3D" id="3.30.450.40">
    <property type="match status" value="1"/>
</dbReference>
<dbReference type="InterPro" id="IPR036388">
    <property type="entry name" value="WH-like_DNA-bd_sf"/>
</dbReference>
<organism evidence="6 7">
    <name type="scientific">Pseudonocardia benzenivorans</name>
    <dbReference type="NCBI Taxonomy" id="228005"/>
    <lineage>
        <taxon>Bacteria</taxon>
        <taxon>Bacillati</taxon>
        <taxon>Actinomycetota</taxon>
        <taxon>Actinomycetes</taxon>
        <taxon>Pseudonocardiales</taxon>
        <taxon>Pseudonocardiaceae</taxon>
        <taxon>Pseudonocardia</taxon>
    </lineage>
</organism>
<name>A0ABW3VTR5_9PSEU</name>
<dbReference type="PANTHER" id="PTHR30136:SF24">
    <property type="entry name" value="HTH-TYPE TRANSCRIPTIONAL REPRESSOR ALLR"/>
    <property type="match status" value="1"/>
</dbReference>
<feature type="non-terminal residue" evidence="6">
    <location>
        <position position="1"/>
    </location>
</feature>
<dbReference type="InterPro" id="IPR036390">
    <property type="entry name" value="WH_DNA-bd_sf"/>
</dbReference>
<evidence type="ECO:0000256" key="2">
    <source>
        <dbReference type="ARBA" id="ARBA00023125"/>
    </source>
</evidence>
<dbReference type="Pfam" id="PF01614">
    <property type="entry name" value="IclR_C"/>
    <property type="match status" value="1"/>
</dbReference>
<sequence length="229" mass="25064">VLQALATQPSPRSIVDLAASLGVDRTIIRRILRTLEAEEFVEPAPGGGYLIGPRALVFGNAYRERLSLRSAALPYMSDFVRTLGERQLMVSIAAVVHRELLLVDQVWNPGMSLDLVFDVGSRFPVGQSASGRALLAYMSREEIADTVGAEQGRKLEPRLIAIRAAGGVDFQRRPDQQGHCAIAAVIFPRHGRPRSTLVLSGLGLEDELYPDSPSARQVRRYADHIGDLI</sequence>
<reference evidence="7" key="1">
    <citation type="journal article" date="2019" name="Int. J. Syst. Evol. Microbiol.">
        <title>The Global Catalogue of Microorganisms (GCM) 10K type strain sequencing project: providing services to taxonomists for standard genome sequencing and annotation.</title>
        <authorList>
            <consortium name="The Broad Institute Genomics Platform"/>
            <consortium name="The Broad Institute Genome Sequencing Center for Infectious Disease"/>
            <person name="Wu L."/>
            <person name="Ma J."/>
        </authorList>
    </citation>
    <scope>NUCLEOTIDE SEQUENCE [LARGE SCALE GENOMIC DNA]</scope>
    <source>
        <strain evidence="7">CCUG 49018</strain>
    </source>
</reference>
<accession>A0ABW3VTR5</accession>
<keyword evidence="3" id="KW-0804">Transcription</keyword>
<proteinExistence type="predicted"/>
<keyword evidence="1" id="KW-0805">Transcription regulation</keyword>
<dbReference type="InterPro" id="IPR005471">
    <property type="entry name" value="Tscrpt_reg_IclR_N"/>
</dbReference>
<dbReference type="PROSITE" id="PS51078">
    <property type="entry name" value="ICLR_ED"/>
    <property type="match status" value="1"/>
</dbReference>
<dbReference type="EMBL" id="JBHTMB010000370">
    <property type="protein sequence ID" value="MFD1238247.1"/>
    <property type="molecule type" value="Genomic_DNA"/>
</dbReference>
<comment type="caution">
    <text evidence="6">The sequence shown here is derived from an EMBL/GenBank/DDBJ whole genome shotgun (WGS) entry which is preliminary data.</text>
</comment>
<evidence type="ECO:0000313" key="6">
    <source>
        <dbReference type="EMBL" id="MFD1238247.1"/>
    </source>
</evidence>
<evidence type="ECO:0000313" key="7">
    <source>
        <dbReference type="Proteomes" id="UP001597182"/>
    </source>
</evidence>